<dbReference type="Pfam" id="PF12836">
    <property type="entry name" value="HHH_3"/>
    <property type="match status" value="1"/>
</dbReference>
<gene>
    <name evidence="3" type="ORF">SAMN05421834_10787</name>
</gene>
<sequence length="210" mass="23598">MFKNKVNFILVVFVLLIVFIYYNQDPESVLDSGSESNLNILETGKMQDNINNEELDKKIVVHLAGNVKKPGVYKLNKNDRLVDLIKAAGGLKEKADLAKINLAEKLYDGQKIFIEEKIKIKPSSTFADPENEVNEKSVINNFSANSSLININQADQNRLEKLSGIGPAKAAAIIKYREQNDYFSRKEDLLNVSGIGEKTLENIRDEIVLQ</sequence>
<dbReference type="InterPro" id="IPR010994">
    <property type="entry name" value="RuvA_2-like"/>
</dbReference>
<accession>A0A1N6V281</accession>
<proteinExistence type="predicted"/>
<dbReference type="InterPro" id="IPR019554">
    <property type="entry name" value="Soluble_ligand-bd"/>
</dbReference>
<evidence type="ECO:0000313" key="3">
    <source>
        <dbReference type="EMBL" id="SIQ71879.1"/>
    </source>
</evidence>
<dbReference type="GO" id="GO:0015628">
    <property type="term" value="P:protein secretion by the type II secretion system"/>
    <property type="evidence" value="ECO:0007669"/>
    <property type="project" value="TreeGrafter"/>
</dbReference>
<dbReference type="AlphaFoldDB" id="A0A1N6V281"/>
<protein>
    <submittedName>
        <fullName evidence="3">Competence protein ComEA</fullName>
    </submittedName>
</protein>
<dbReference type="SMART" id="SM00278">
    <property type="entry name" value="HhH1"/>
    <property type="match status" value="2"/>
</dbReference>
<feature type="transmembrane region" description="Helical" evidence="1">
    <location>
        <begin position="6"/>
        <end position="22"/>
    </location>
</feature>
<dbReference type="GO" id="GO:0006281">
    <property type="term" value="P:DNA repair"/>
    <property type="evidence" value="ECO:0007669"/>
    <property type="project" value="InterPro"/>
</dbReference>
<dbReference type="InterPro" id="IPR003583">
    <property type="entry name" value="Hlx-hairpin-Hlx_DNA-bd_motif"/>
</dbReference>
<dbReference type="PANTHER" id="PTHR21180:SF32">
    <property type="entry name" value="ENDONUCLEASE_EXONUCLEASE_PHOSPHATASE FAMILY DOMAIN-CONTAINING PROTEIN 1"/>
    <property type="match status" value="1"/>
</dbReference>
<dbReference type="NCBIfam" id="TIGR00426">
    <property type="entry name" value="competence protein ComEA helix-hairpin-helix repeat region"/>
    <property type="match status" value="1"/>
</dbReference>
<name>A0A1N6V281_9FIRM</name>
<dbReference type="RefSeq" id="WP_076544555.1">
    <property type="nucleotide sequence ID" value="NZ_FTNC01000007.1"/>
</dbReference>
<dbReference type="SUPFAM" id="SSF47781">
    <property type="entry name" value="RuvA domain 2-like"/>
    <property type="match status" value="1"/>
</dbReference>
<keyword evidence="4" id="KW-1185">Reference proteome</keyword>
<reference evidence="4" key="1">
    <citation type="submission" date="2017-01" db="EMBL/GenBank/DDBJ databases">
        <authorList>
            <person name="Varghese N."/>
            <person name="Submissions S."/>
        </authorList>
    </citation>
    <scope>NUCLEOTIDE SEQUENCE [LARGE SCALE GENOMIC DNA]</scope>
    <source>
        <strain evidence="4">ATCC 700103</strain>
    </source>
</reference>
<organism evidence="3 4">
    <name type="scientific">Halanaerobium kushneri</name>
    <dbReference type="NCBI Taxonomy" id="56779"/>
    <lineage>
        <taxon>Bacteria</taxon>
        <taxon>Bacillati</taxon>
        <taxon>Bacillota</taxon>
        <taxon>Clostridia</taxon>
        <taxon>Halanaerobiales</taxon>
        <taxon>Halanaerobiaceae</taxon>
        <taxon>Halanaerobium</taxon>
    </lineage>
</organism>
<evidence type="ECO:0000259" key="2">
    <source>
        <dbReference type="SMART" id="SM00278"/>
    </source>
</evidence>
<dbReference type="Gene3D" id="1.10.150.280">
    <property type="entry name" value="AF1531-like domain"/>
    <property type="match status" value="1"/>
</dbReference>
<dbReference type="Proteomes" id="UP000185669">
    <property type="component" value="Unassembled WGS sequence"/>
</dbReference>
<keyword evidence="1" id="KW-0472">Membrane</keyword>
<dbReference type="GO" id="GO:0015627">
    <property type="term" value="C:type II protein secretion system complex"/>
    <property type="evidence" value="ECO:0007669"/>
    <property type="project" value="TreeGrafter"/>
</dbReference>
<dbReference type="InterPro" id="IPR004509">
    <property type="entry name" value="Competence_ComEA_HhH"/>
</dbReference>
<feature type="domain" description="Helix-hairpin-helix DNA-binding motif class 1" evidence="2">
    <location>
        <begin position="187"/>
        <end position="206"/>
    </location>
</feature>
<keyword evidence="1" id="KW-1133">Transmembrane helix</keyword>
<dbReference type="GO" id="GO:0003677">
    <property type="term" value="F:DNA binding"/>
    <property type="evidence" value="ECO:0007669"/>
    <property type="project" value="InterPro"/>
</dbReference>
<dbReference type="Pfam" id="PF10531">
    <property type="entry name" value="SLBB"/>
    <property type="match status" value="1"/>
</dbReference>
<dbReference type="InterPro" id="IPR051675">
    <property type="entry name" value="Endo/Exo/Phosphatase_dom_1"/>
</dbReference>
<feature type="domain" description="Helix-hairpin-helix DNA-binding motif class 1" evidence="2">
    <location>
        <begin position="157"/>
        <end position="176"/>
    </location>
</feature>
<dbReference type="OrthoDB" id="9790239at2"/>
<dbReference type="PANTHER" id="PTHR21180">
    <property type="entry name" value="ENDONUCLEASE/EXONUCLEASE/PHOSPHATASE FAMILY DOMAIN-CONTAINING PROTEIN 1"/>
    <property type="match status" value="1"/>
</dbReference>
<dbReference type="Gene3D" id="3.10.560.10">
    <property type="entry name" value="Outer membrane lipoprotein wza domain like"/>
    <property type="match status" value="1"/>
</dbReference>
<evidence type="ECO:0000313" key="4">
    <source>
        <dbReference type="Proteomes" id="UP000185669"/>
    </source>
</evidence>
<dbReference type="EMBL" id="FTNC01000007">
    <property type="protein sequence ID" value="SIQ71879.1"/>
    <property type="molecule type" value="Genomic_DNA"/>
</dbReference>
<dbReference type="STRING" id="56779.SAMN05421834_10787"/>
<keyword evidence="1" id="KW-0812">Transmembrane</keyword>
<evidence type="ECO:0000256" key="1">
    <source>
        <dbReference type="SAM" id="Phobius"/>
    </source>
</evidence>